<sequence>IKQSQQEVNRYFEKVVQCTLDLQDADPINVDKYNLDLEADQARYEDISTEIINTLASNEPTQVLARQYESKPFRINDALKPNVLAKDSTPMELRHWIEAFEAFYVSNHMESLTVREQQSYLKILLDNELKTRISAKLSDTTPVFGAGSCLELLKHDFDSRYPLFTRRLDYFQHKQRNGENFTDFWSRLREMGKLADIDKLSSDEILVFRGICGTTDKELLEDFLKLADVNTKSIEETARIHE</sequence>
<feature type="non-terminal residue" evidence="1">
    <location>
        <position position="242"/>
    </location>
</feature>
<protein>
    <submittedName>
        <fullName evidence="1">Uncharacterized protein</fullName>
    </submittedName>
</protein>
<dbReference type="EMBL" id="CACRXK020046854">
    <property type="protein sequence ID" value="CAB4046169.1"/>
    <property type="molecule type" value="Genomic_DNA"/>
</dbReference>
<evidence type="ECO:0000313" key="2">
    <source>
        <dbReference type="Proteomes" id="UP001152795"/>
    </source>
</evidence>
<dbReference type="Proteomes" id="UP001152795">
    <property type="component" value="Unassembled WGS sequence"/>
</dbReference>
<keyword evidence="2" id="KW-1185">Reference proteome</keyword>
<reference evidence="1" key="1">
    <citation type="submission" date="2020-04" db="EMBL/GenBank/DDBJ databases">
        <authorList>
            <person name="Alioto T."/>
            <person name="Alioto T."/>
            <person name="Gomez Garrido J."/>
        </authorList>
    </citation>
    <scope>NUCLEOTIDE SEQUENCE</scope>
    <source>
        <strain evidence="1">A484AB</strain>
    </source>
</reference>
<proteinExistence type="predicted"/>
<gene>
    <name evidence="1" type="ORF">PACLA_8A025734</name>
</gene>
<dbReference type="AlphaFoldDB" id="A0A6S7LWE1"/>
<organism evidence="1 2">
    <name type="scientific">Paramuricea clavata</name>
    <name type="common">Red gorgonian</name>
    <name type="synonym">Violescent sea-whip</name>
    <dbReference type="NCBI Taxonomy" id="317549"/>
    <lineage>
        <taxon>Eukaryota</taxon>
        <taxon>Metazoa</taxon>
        <taxon>Cnidaria</taxon>
        <taxon>Anthozoa</taxon>
        <taxon>Octocorallia</taxon>
        <taxon>Malacalcyonacea</taxon>
        <taxon>Plexauridae</taxon>
        <taxon>Paramuricea</taxon>
    </lineage>
</organism>
<accession>A0A6S7LWE1</accession>
<name>A0A6S7LWE1_PARCT</name>
<dbReference type="OrthoDB" id="6762696at2759"/>
<feature type="non-terminal residue" evidence="1">
    <location>
        <position position="1"/>
    </location>
</feature>
<evidence type="ECO:0000313" key="1">
    <source>
        <dbReference type="EMBL" id="CAB4046169.1"/>
    </source>
</evidence>
<comment type="caution">
    <text evidence="1">The sequence shown here is derived from an EMBL/GenBank/DDBJ whole genome shotgun (WGS) entry which is preliminary data.</text>
</comment>